<evidence type="ECO:0000313" key="2">
    <source>
        <dbReference type="WBParaSite" id="Hba_19414"/>
    </source>
</evidence>
<dbReference type="Proteomes" id="UP000095283">
    <property type="component" value="Unplaced"/>
</dbReference>
<protein>
    <submittedName>
        <fullName evidence="2">Uncharacterized protein</fullName>
    </submittedName>
</protein>
<sequence>MAISCTTLIMFDPLLFEDVNISDTCKEQTQHSRLSIAMPFVNTAASSTGRVRAAKRDATGSSAGSVLHTSSYNHSADRIRQFASTLLQGTSWSDQHHAIGVESWIN</sequence>
<accession>A0A1I7XPZ5</accession>
<organism evidence="1 2">
    <name type="scientific">Heterorhabditis bacteriophora</name>
    <name type="common">Entomopathogenic nematode worm</name>
    <dbReference type="NCBI Taxonomy" id="37862"/>
    <lineage>
        <taxon>Eukaryota</taxon>
        <taxon>Metazoa</taxon>
        <taxon>Ecdysozoa</taxon>
        <taxon>Nematoda</taxon>
        <taxon>Chromadorea</taxon>
        <taxon>Rhabditida</taxon>
        <taxon>Rhabditina</taxon>
        <taxon>Rhabditomorpha</taxon>
        <taxon>Strongyloidea</taxon>
        <taxon>Heterorhabditidae</taxon>
        <taxon>Heterorhabditis</taxon>
    </lineage>
</organism>
<proteinExistence type="predicted"/>
<keyword evidence="1" id="KW-1185">Reference proteome</keyword>
<dbReference type="WBParaSite" id="Hba_19414">
    <property type="protein sequence ID" value="Hba_19414"/>
    <property type="gene ID" value="Hba_19414"/>
</dbReference>
<evidence type="ECO:0000313" key="1">
    <source>
        <dbReference type="Proteomes" id="UP000095283"/>
    </source>
</evidence>
<name>A0A1I7XPZ5_HETBA</name>
<dbReference type="AlphaFoldDB" id="A0A1I7XPZ5"/>
<reference evidence="2" key="1">
    <citation type="submission" date="2016-11" db="UniProtKB">
        <authorList>
            <consortium name="WormBaseParasite"/>
        </authorList>
    </citation>
    <scope>IDENTIFICATION</scope>
</reference>